<keyword evidence="8" id="KW-1278">Translocase</keyword>
<keyword evidence="7" id="KW-0812">Transmembrane</keyword>
<keyword evidence="9" id="KW-1133">Transmembrane helix</keyword>
<evidence type="ECO:0000256" key="4">
    <source>
        <dbReference type="ARBA" id="ARBA00022553"/>
    </source>
</evidence>
<protein>
    <submittedName>
        <fullName evidence="17">NADH:ubiquinone reductase (Na(+)-transporting) subunit C</fullName>
    </submittedName>
</protein>
<evidence type="ECO:0000256" key="14">
    <source>
        <dbReference type="ARBA" id="ARBA00023136"/>
    </source>
</evidence>
<dbReference type="Pfam" id="PF04205">
    <property type="entry name" value="FMN_bind"/>
    <property type="match status" value="1"/>
</dbReference>
<evidence type="ECO:0000256" key="2">
    <source>
        <dbReference type="ARBA" id="ARBA00022475"/>
    </source>
</evidence>
<keyword evidence="15" id="KW-0739">Sodium transport</keyword>
<keyword evidence="2" id="KW-1003">Cell membrane</keyword>
<keyword evidence="12" id="KW-0406">Ion transport</keyword>
<evidence type="ECO:0000256" key="9">
    <source>
        <dbReference type="ARBA" id="ARBA00022989"/>
    </source>
</evidence>
<evidence type="ECO:0000256" key="3">
    <source>
        <dbReference type="ARBA" id="ARBA00022519"/>
    </source>
</evidence>
<keyword evidence="4" id="KW-0597">Phosphoprotein</keyword>
<evidence type="ECO:0000256" key="7">
    <source>
        <dbReference type="ARBA" id="ARBA00022692"/>
    </source>
</evidence>
<keyword evidence="10" id="KW-0520">NAD</keyword>
<keyword evidence="14" id="KW-0472">Membrane</keyword>
<keyword evidence="6" id="KW-0288">FMN</keyword>
<dbReference type="GO" id="GO:0016655">
    <property type="term" value="F:oxidoreductase activity, acting on NAD(P)H, quinone or similar compound as acceptor"/>
    <property type="evidence" value="ECO:0007669"/>
    <property type="project" value="InterPro"/>
</dbReference>
<feature type="domain" description="FMN-binding" evidence="16">
    <location>
        <begin position="44"/>
        <end position="142"/>
    </location>
</feature>
<evidence type="ECO:0000256" key="13">
    <source>
        <dbReference type="ARBA" id="ARBA00023075"/>
    </source>
</evidence>
<dbReference type="Proteomes" id="UP000655273">
    <property type="component" value="Unassembled WGS sequence"/>
</dbReference>
<evidence type="ECO:0000256" key="5">
    <source>
        <dbReference type="ARBA" id="ARBA00022630"/>
    </source>
</evidence>
<organism evidence="17 18">
    <name type="scientific">Enterobacter hormaechei</name>
    <dbReference type="NCBI Taxonomy" id="158836"/>
    <lineage>
        <taxon>Bacteria</taxon>
        <taxon>Pseudomonadati</taxon>
        <taxon>Pseudomonadota</taxon>
        <taxon>Gammaproteobacteria</taxon>
        <taxon>Enterobacterales</taxon>
        <taxon>Enterobacteriaceae</taxon>
        <taxon>Enterobacter</taxon>
        <taxon>Enterobacter cloacae complex</taxon>
    </lineage>
</organism>
<keyword evidence="5" id="KW-0285">Flavoprotein</keyword>
<dbReference type="PANTHER" id="PTHR37838">
    <property type="entry name" value="NA(+)-TRANSLOCATING NADH-QUINONE REDUCTASE SUBUNIT C"/>
    <property type="match status" value="1"/>
</dbReference>
<evidence type="ECO:0000256" key="1">
    <source>
        <dbReference type="ARBA" id="ARBA00022448"/>
    </source>
</evidence>
<dbReference type="GO" id="GO:0010181">
    <property type="term" value="F:FMN binding"/>
    <property type="evidence" value="ECO:0007669"/>
    <property type="project" value="InterPro"/>
</dbReference>
<sequence>MSTTLDASQDPAGIKRRSNVAEIYLVRDEQKRIQKIVLPIYGNGLWSMMYAFVALDTDGRTVKGITYYDQGETPGLGGEVENPNWRAQFVGKKSARRQRPACAEGGKGGARPGDEFAVDGLSGATLTSNGVQHSFDFWMGELGFGPFLKNVREGALNNG</sequence>
<gene>
    <name evidence="17" type="primary">nqrC</name>
    <name evidence="17" type="ORF">IE983_11160</name>
</gene>
<evidence type="ECO:0000256" key="8">
    <source>
        <dbReference type="ARBA" id="ARBA00022967"/>
    </source>
</evidence>
<evidence type="ECO:0000256" key="12">
    <source>
        <dbReference type="ARBA" id="ARBA00023065"/>
    </source>
</evidence>
<dbReference type="InterPro" id="IPR007329">
    <property type="entry name" value="FMN-bd"/>
</dbReference>
<evidence type="ECO:0000313" key="17">
    <source>
        <dbReference type="EMBL" id="MBD3706957.1"/>
    </source>
</evidence>
<evidence type="ECO:0000256" key="11">
    <source>
        <dbReference type="ARBA" id="ARBA00023053"/>
    </source>
</evidence>
<evidence type="ECO:0000313" key="18">
    <source>
        <dbReference type="Proteomes" id="UP000655273"/>
    </source>
</evidence>
<dbReference type="GO" id="GO:0016020">
    <property type="term" value="C:membrane"/>
    <property type="evidence" value="ECO:0007669"/>
    <property type="project" value="InterPro"/>
</dbReference>
<comment type="caution">
    <text evidence="17">The sequence shown here is derived from an EMBL/GenBank/DDBJ whole genome shotgun (WGS) entry which is preliminary data.</text>
</comment>
<keyword evidence="3" id="KW-0997">Cell inner membrane</keyword>
<name>A0A927DKJ8_9ENTR</name>
<dbReference type="NCBIfam" id="TIGR01938">
    <property type="entry name" value="nqrC"/>
    <property type="match status" value="1"/>
</dbReference>
<dbReference type="AlphaFoldDB" id="A0A927DKJ8"/>
<evidence type="ECO:0000256" key="6">
    <source>
        <dbReference type="ARBA" id="ARBA00022643"/>
    </source>
</evidence>
<keyword evidence="1" id="KW-0813">Transport</keyword>
<dbReference type="InterPro" id="IPR010204">
    <property type="entry name" value="NqrC"/>
</dbReference>
<dbReference type="PANTHER" id="PTHR37838:SF1">
    <property type="entry name" value="NA(+)-TRANSLOCATING NADH-QUINONE REDUCTASE SUBUNIT C"/>
    <property type="match status" value="1"/>
</dbReference>
<dbReference type="GO" id="GO:0006814">
    <property type="term" value="P:sodium ion transport"/>
    <property type="evidence" value="ECO:0007669"/>
    <property type="project" value="UniProtKB-KW"/>
</dbReference>
<dbReference type="EMBL" id="JACXTA010000001">
    <property type="protein sequence ID" value="MBD3706957.1"/>
    <property type="molecule type" value="Genomic_DNA"/>
</dbReference>
<keyword evidence="13" id="KW-0830">Ubiquinone</keyword>
<proteinExistence type="predicted"/>
<accession>A0A927DKJ8</accession>
<evidence type="ECO:0000259" key="16">
    <source>
        <dbReference type="SMART" id="SM00900"/>
    </source>
</evidence>
<reference evidence="17" key="1">
    <citation type="submission" date="2020-07" db="EMBL/GenBank/DDBJ databases">
        <title>Clinical and genomic characterization of carbapenemase-producing Enterobacterales causing secondary infections during the COVID-19 crisis at a New York City hospital.</title>
        <authorList>
            <person name="Gomez-Simmonds A."/>
            <person name="Annavajhala M.K."/>
            <person name="Uhlemann A.-C."/>
        </authorList>
    </citation>
    <scope>NUCLEOTIDE SEQUENCE</scope>
    <source>
        <strain evidence="17">NK1396</strain>
    </source>
</reference>
<evidence type="ECO:0000256" key="15">
    <source>
        <dbReference type="ARBA" id="ARBA00023201"/>
    </source>
</evidence>
<keyword evidence="11" id="KW-0915">Sodium</keyword>
<evidence type="ECO:0000256" key="10">
    <source>
        <dbReference type="ARBA" id="ARBA00023027"/>
    </source>
</evidence>
<dbReference type="SMART" id="SM00900">
    <property type="entry name" value="FMN_bind"/>
    <property type="match status" value="1"/>
</dbReference>